<feature type="transmembrane region" description="Helical" evidence="6">
    <location>
        <begin position="7"/>
        <end position="24"/>
    </location>
</feature>
<evidence type="ECO:0008006" key="9">
    <source>
        <dbReference type="Google" id="ProtNLM"/>
    </source>
</evidence>
<keyword evidence="4 6" id="KW-1133">Transmembrane helix</keyword>
<name>A0A1F5T068_9BACT</name>
<dbReference type="AlphaFoldDB" id="A0A1F5T068"/>
<accession>A0A1F5T068</accession>
<evidence type="ECO:0000256" key="6">
    <source>
        <dbReference type="SAM" id="Phobius"/>
    </source>
</evidence>
<feature type="transmembrane region" description="Helical" evidence="6">
    <location>
        <begin position="303"/>
        <end position="333"/>
    </location>
</feature>
<dbReference type="Pfam" id="PF01594">
    <property type="entry name" value="AI-2E_transport"/>
    <property type="match status" value="1"/>
</dbReference>
<evidence type="ECO:0000256" key="1">
    <source>
        <dbReference type="ARBA" id="ARBA00004141"/>
    </source>
</evidence>
<feature type="transmembrane region" description="Helical" evidence="6">
    <location>
        <begin position="266"/>
        <end position="283"/>
    </location>
</feature>
<evidence type="ECO:0000256" key="5">
    <source>
        <dbReference type="ARBA" id="ARBA00023136"/>
    </source>
</evidence>
<feature type="transmembrane region" description="Helical" evidence="6">
    <location>
        <begin position="147"/>
        <end position="169"/>
    </location>
</feature>
<reference evidence="7 8" key="1">
    <citation type="journal article" date="2016" name="Nat. Commun.">
        <title>Thousands of microbial genomes shed light on interconnected biogeochemical processes in an aquifer system.</title>
        <authorList>
            <person name="Anantharaman K."/>
            <person name="Brown C.T."/>
            <person name="Hug L.A."/>
            <person name="Sharon I."/>
            <person name="Castelle C.J."/>
            <person name="Probst A.J."/>
            <person name="Thomas B.C."/>
            <person name="Singh A."/>
            <person name="Wilkins M.J."/>
            <person name="Karaoz U."/>
            <person name="Brodie E.L."/>
            <person name="Williams K.H."/>
            <person name="Hubbard S.S."/>
            <person name="Banfield J.F."/>
        </authorList>
    </citation>
    <scope>NUCLEOTIDE SEQUENCE [LARGE SCALE GENOMIC DNA]</scope>
</reference>
<evidence type="ECO:0000256" key="4">
    <source>
        <dbReference type="ARBA" id="ARBA00022989"/>
    </source>
</evidence>
<sequence length="348" mass="39019">MNYKKVQIGFFLGLLLLVLVINFMVFLPYLYALIFAAMLVVIFDPLYQKMLKFRVCKKFPSLTSFIVVLLVLLIILIPLVSLGFLMVKEATQLYSTVISGQTSYSLIAKIEESIHSYFPTLNIDLVSDFADYSKQALNFLITNLGQIFSNVAGAVFSFFIMLFALYYFLKDGHKLKQRLIVFSPLNDKYDKRIFEKLWLAVNSVIRGTLLVALIQGLLAGLGFLIFGVPNPVLLGAITIIAALVPVGGTAVVVIPAILYLFLTGQFFAGFGMLIWGFFLVGMIDNFLRPKLLEKDIKLHPFLIFISALGGIAVFGVFGFILGPLILSLLFALLDIYQEEFHQYIVKSR</sequence>
<feature type="transmembrane region" description="Helical" evidence="6">
    <location>
        <begin position="232"/>
        <end position="259"/>
    </location>
</feature>
<dbReference type="InterPro" id="IPR002549">
    <property type="entry name" value="AI-2E-like"/>
</dbReference>
<dbReference type="PANTHER" id="PTHR21716:SF4">
    <property type="entry name" value="TRANSMEMBRANE PROTEIN 245"/>
    <property type="match status" value="1"/>
</dbReference>
<gene>
    <name evidence="7" type="ORF">A2478_03535</name>
</gene>
<evidence type="ECO:0000256" key="2">
    <source>
        <dbReference type="ARBA" id="ARBA00009773"/>
    </source>
</evidence>
<comment type="similarity">
    <text evidence="2">Belongs to the autoinducer-2 exporter (AI-2E) (TC 2.A.86) family.</text>
</comment>
<dbReference type="STRING" id="1798002.A2478_03535"/>
<dbReference type="GO" id="GO:0016020">
    <property type="term" value="C:membrane"/>
    <property type="evidence" value="ECO:0007669"/>
    <property type="project" value="UniProtKB-SubCell"/>
</dbReference>
<evidence type="ECO:0000313" key="7">
    <source>
        <dbReference type="EMBL" id="OGF32365.1"/>
    </source>
</evidence>
<dbReference type="Proteomes" id="UP000179001">
    <property type="component" value="Unassembled WGS sequence"/>
</dbReference>
<protein>
    <recommendedName>
        <fullName evidence="9">AI-2E family transporter</fullName>
    </recommendedName>
</protein>
<keyword evidence="3 6" id="KW-0812">Transmembrane</keyword>
<organism evidence="7 8">
    <name type="scientific">Candidatus Falkowbacteria bacterium RIFOXYC2_FULL_36_12</name>
    <dbReference type="NCBI Taxonomy" id="1798002"/>
    <lineage>
        <taxon>Bacteria</taxon>
        <taxon>Candidatus Falkowiibacteriota</taxon>
    </lineage>
</organism>
<dbReference type="EMBL" id="MFGJ01000006">
    <property type="protein sequence ID" value="OGF32365.1"/>
    <property type="molecule type" value="Genomic_DNA"/>
</dbReference>
<feature type="transmembrane region" description="Helical" evidence="6">
    <location>
        <begin position="59"/>
        <end position="87"/>
    </location>
</feature>
<keyword evidence="5 6" id="KW-0472">Membrane</keyword>
<comment type="caution">
    <text evidence="7">The sequence shown here is derived from an EMBL/GenBank/DDBJ whole genome shotgun (WGS) entry which is preliminary data.</text>
</comment>
<evidence type="ECO:0000256" key="3">
    <source>
        <dbReference type="ARBA" id="ARBA00022692"/>
    </source>
</evidence>
<evidence type="ECO:0000313" key="8">
    <source>
        <dbReference type="Proteomes" id="UP000179001"/>
    </source>
</evidence>
<feature type="transmembrane region" description="Helical" evidence="6">
    <location>
        <begin position="197"/>
        <end position="226"/>
    </location>
</feature>
<dbReference type="PANTHER" id="PTHR21716">
    <property type="entry name" value="TRANSMEMBRANE PROTEIN"/>
    <property type="match status" value="1"/>
</dbReference>
<comment type="subcellular location">
    <subcellularLocation>
        <location evidence="1">Membrane</location>
        <topology evidence="1">Multi-pass membrane protein</topology>
    </subcellularLocation>
</comment>
<proteinExistence type="inferred from homology"/>